<evidence type="ECO:0000256" key="12">
    <source>
        <dbReference type="ARBA" id="ARBA00023288"/>
    </source>
</evidence>
<evidence type="ECO:0000256" key="8">
    <source>
        <dbReference type="ARBA" id="ARBA00023136"/>
    </source>
</evidence>
<keyword evidence="11" id="KW-0998">Cell outer membrane</keyword>
<evidence type="ECO:0000256" key="13">
    <source>
        <dbReference type="SAM" id="SignalP"/>
    </source>
</evidence>
<evidence type="ECO:0000256" key="11">
    <source>
        <dbReference type="ARBA" id="ARBA00023237"/>
    </source>
</evidence>
<keyword evidence="8" id="KW-0472">Membrane</keyword>
<evidence type="ECO:0000256" key="7">
    <source>
        <dbReference type="ARBA" id="ARBA00022927"/>
    </source>
</evidence>
<feature type="signal peptide" evidence="13">
    <location>
        <begin position="1"/>
        <end position="21"/>
    </location>
</feature>
<keyword evidence="5" id="KW-0813">Transport</keyword>
<keyword evidence="12 14" id="KW-0449">Lipoprotein</keyword>
<dbReference type="Gene3D" id="2.50.20.10">
    <property type="entry name" value="Lipoprotein localisation LolA/LolB/LppX"/>
    <property type="match status" value="1"/>
</dbReference>
<dbReference type="AlphaFoldDB" id="A0A554W5Y6"/>
<dbReference type="PROSITE" id="PS51257">
    <property type="entry name" value="PROKAR_LIPOPROTEIN"/>
    <property type="match status" value="1"/>
</dbReference>
<comment type="subcellular location">
    <subcellularLocation>
        <location evidence="1">Cell outer membrane</location>
        <topology evidence="1">Lipid-anchor</topology>
    </subcellularLocation>
</comment>
<organism evidence="14 15">
    <name type="scientific">Tepidimonas alkaliphilus</name>
    <dbReference type="NCBI Taxonomy" id="2588942"/>
    <lineage>
        <taxon>Bacteria</taxon>
        <taxon>Pseudomonadati</taxon>
        <taxon>Pseudomonadota</taxon>
        <taxon>Betaproteobacteria</taxon>
        <taxon>Burkholderiales</taxon>
        <taxon>Tepidimonas</taxon>
    </lineage>
</organism>
<evidence type="ECO:0000256" key="4">
    <source>
        <dbReference type="ARBA" id="ARBA00016202"/>
    </source>
</evidence>
<evidence type="ECO:0000313" key="14">
    <source>
        <dbReference type="EMBL" id="TSE18974.1"/>
    </source>
</evidence>
<keyword evidence="10" id="KW-0143">Chaperone</keyword>
<comment type="similarity">
    <text evidence="2">Belongs to the LolB family.</text>
</comment>
<evidence type="ECO:0000256" key="6">
    <source>
        <dbReference type="ARBA" id="ARBA00022729"/>
    </source>
</evidence>
<evidence type="ECO:0000313" key="15">
    <source>
        <dbReference type="Proteomes" id="UP000315736"/>
    </source>
</evidence>
<accession>A0A554W5Y6</accession>
<gene>
    <name evidence="14" type="primary">lolB</name>
    <name evidence="14" type="ORF">Talka_01736</name>
</gene>
<evidence type="ECO:0000256" key="1">
    <source>
        <dbReference type="ARBA" id="ARBA00004459"/>
    </source>
</evidence>
<evidence type="ECO:0000256" key="2">
    <source>
        <dbReference type="ARBA" id="ARBA00009696"/>
    </source>
</evidence>
<keyword evidence="15" id="KW-1185">Reference proteome</keyword>
<evidence type="ECO:0000256" key="3">
    <source>
        <dbReference type="ARBA" id="ARBA00011245"/>
    </source>
</evidence>
<dbReference type="InterPro" id="IPR029046">
    <property type="entry name" value="LolA/LolB/LppX"/>
</dbReference>
<proteinExistence type="inferred from homology"/>
<name>A0A554W5Y6_9BURK</name>
<reference evidence="14 15" key="1">
    <citation type="submission" date="2019-07" db="EMBL/GenBank/DDBJ databases">
        <title>Tepidimonas alkaliphilus YIM 72238 draft genome.</title>
        <authorList>
            <person name="Da Costa M.S."/>
            <person name="Froufe H.J.C."/>
            <person name="Egas C."/>
            <person name="Albuquerque L."/>
        </authorList>
    </citation>
    <scope>NUCLEOTIDE SEQUENCE [LARGE SCALE GENOMIC DNA]</scope>
    <source>
        <strain evidence="14 15">YIM 72238</strain>
    </source>
</reference>
<sequence length="173" mass="18409">MRIGARSVTAWRRRGIGLALAAALLAGCAAPPPRSPADTATSGWSGRLALTVHGEPPQRASAGFELRGAPQRGELLLSTPLGQLAARVRWDDGGAWLERPDAEPQRYADVAALTEALTGAALPLPALFDWLDGRPANVPGWTLLQLDAAQGRLHARRDAPAPVVELRLAWQRP</sequence>
<dbReference type="EMBL" id="VJNB01000009">
    <property type="protein sequence ID" value="TSE18974.1"/>
    <property type="molecule type" value="Genomic_DNA"/>
</dbReference>
<evidence type="ECO:0000256" key="9">
    <source>
        <dbReference type="ARBA" id="ARBA00023139"/>
    </source>
</evidence>
<dbReference type="GO" id="GO:0009279">
    <property type="term" value="C:cell outer membrane"/>
    <property type="evidence" value="ECO:0007669"/>
    <property type="project" value="UniProtKB-SubCell"/>
</dbReference>
<keyword evidence="7" id="KW-0653">Protein transport</keyword>
<dbReference type="InterPro" id="IPR004565">
    <property type="entry name" value="OM_lipoprot_LolB"/>
</dbReference>
<protein>
    <recommendedName>
        <fullName evidence="4">Outer-membrane lipoprotein LolB</fullName>
    </recommendedName>
</protein>
<evidence type="ECO:0000256" key="5">
    <source>
        <dbReference type="ARBA" id="ARBA00022448"/>
    </source>
</evidence>
<dbReference type="Proteomes" id="UP000315736">
    <property type="component" value="Unassembled WGS sequence"/>
</dbReference>
<keyword evidence="6 13" id="KW-0732">Signal</keyword>
<keyword evidence="9" id="KW-0564">Palmitate</keyword>
<feature type="chain" id="PRO_5022005793" description="Outer-membrane lipoprotein LolB" evidence="13">
    <location>
        <begin position="22"/>
        <end position="173"/>
    </location>
</feature>
<comment type="caution">
    <text evidence="14">The sequence shown here is derived from an EMBL/GenBank/DDBJ whole genome shotgun (WGS) entry which is preliminary data.</text>
</comment>
<evidence type="ECO:0000256" key="10">
    <source>
        <dbReference type="ARBA" id="ARBA00023186"/>
    </source>
</evidence>
<dbReference type="GO" id="GO:0015031">
    <property type="term" value="P:protein transport"/>
    <property type="evidence" value="ECO:0007669"/>
    <property type="project" value="UniProtKB-KW"/>
</dbReference>
<comment type="subunit">
    <text evidence="3">Monomer.</text>
</comment>
<dbReference type="SUPFAM" id="SSF89392">
    <property type="entry name" value="Prokaryotic lipoproteins and lipoprotein localization factors"/>
    <property type="match status" value="1"/>
</dbReference>
<dbReference type="Pfam" id="PF03550">
    <property type="entry name" value="LolB"/>
    <property type="match status" value="1"/>
</dbReference>